<feature type="transmembrane region" description="Helical" evidence="2">
    <location>
        <begin position="25"/>
        <end position="47"/>
    </location>
</feature>
<feature type="transmembrane region" description="Helical" evidence="2">
    <location>
        <begin position="67"/>
        <end position="85"/>
    </location>
</feature>
<evidence type="ECO:0000256" key="2">
    <source>
        <dbReference type="SAM" id="Phobius"/>
    </source>
</evidence>
<comment type="caution">
    <text evidence="3">The sequence shown here is derived from an EMBL/GenBank/DDBJ whole genome shotgun (WGS) entry which is preliminary data.</text>
</comment>
<proteinExistence type="predicted"/>
<dbReference type="EMBL" id="JACBZD010000001">
    <property type="protein sequence ID" value="NYI04163.1"/>
    <property type="molecule type" value="Genomic_DNA"/>
</dbReference>
<accession>A0A852ZP39</accession>
<feature type="transmembrane region" description="Helical" evidence="2">
    <location>
        <begin position="127"/>
        <end position="145"/>
    </location>
</feature>
<name>A0A852ZP39_9ACTN</name>
<keyword evidence="2" id="KW-1133">Transmembrane helix</keyword>
<sequence length="185" mass="19698">MASKALQRVRLMGEHLPADHRLARVYRFGAALMGLLLIGFGVTGFWVRVAFFDTHGREIAGLSSNGLLSAVSVVVGLVLVAGGVVGGNAASTTNMVVGALFIVSGFVNLAVMETSLNLLAFRMPNVIFSWLVGLLILMFGMYGRVTGGLPHDNPYWRSRHPEQAAREDEARRHGPGRGELPGGGG</sequence>
<feature type="region of interest" description="Disordered" evidence="1">
    <location>
        <begin position="161"/>
        <end position="185"/>
    </location>
</feature>
<organism evidence="3 4">
    <name type="scientific">Allostreptomyces psammosilenae</name>
    <dbReference type="NCBI Taxonomy" id="1892865"/>
    <lineage>
        <taxon>Bacteria</taxon>
        <taxon>Bacillati</taxon>
        <taxon>Actinomycetota</taxon>
        <taxon>Actinomycetes</taxon>
        <taxon>Kitasatosporales</taxon>
        <taxon>Streptomycetaceae</taxon>
        <taxon>Allostreptomyces</taxon>
    </lineage>
</organism>
<dbReference type="Pfam" id="PF14325">
    <property type="entry name" value="DUF4383"/>
    <property type="match status" value="1"/>
</dbReference>
<evidence type="ECO:0000313" key="3">
    <source>
        <dbReference type="EMBL" id="NYI04163.1"/>
    </source>
</evidence>
<keyword evidence="2" id="KW-0472">Membrane</keyword>
<feature type="transmembrane region" description="Helical" evidence="2">
    <location>
        <begin position="97"/>
        <end position="121"/>
    </location>
</feature>
<gene>
    <name evidence="3" type="ORF">FHU37_001106</name>
</gene>
<feature type="compositionally biased region" description="Basic and acidic residues" evidence="1">
    <location>
        <begin position="161"/>
        <end position="172"/>
    </location>
</feature>
<keyword evidence="2" id="KW-0812">Transmembrane</keyword>
<evidence type="ECO:0000313" key="4">
    <source>
        <dbReference type="Proteomes" id="UP000567795"/>
    </source>
</evidence>
<dbReference type="Proteomes" id="UP000567795">
    <property type="component" value="Unassembled WGS sequence"/>
</dbReference>
<evidence type="ECO:0000256" key="1">
    <source>
        <dbReference type="SAM" id="MobiDB-lite"/>
    </source>
</evidence>
<evidence type="ECO:0008006" key="5">
    <source>
        <dbReference type="Google" id="ProtNLM"/>
    </source>
</evidence>
<protein>
    <recommendedName>
        <fullName evidence="5">DUF4383 domain-containing protein</fullName>
    </recommendedName>
</protein>
<dbReference type="AlphaFoldDB" id="A0A852ZP39"/>
<reference evidence="3 4" key="1">
    <citation type="submission" date="2020-07" db="EMBL/GenBank/DDBJ databases">
        <title>Sequencing the genomes of 1000 actinobacteria strains.</title>
        <authorList>
            <person name="Klenk H.-P."/>
        </authorList>
    </citation>
    <scope>NUCLEOTIDE SEQUENCE [LARGE SCALE GENOMIC DNA]</scope>
    <source>
        <strain evidence="3 4">DSM 42178</strain>
    </source>
</reference>
<keyword evidence="4" id="KW-1185">Reference proteome</keyword>